<evidence type="ECO:0000256" key="1">
    <source>
        <dbReference type="ARBA" id="ARBA00005417"/>
    </source>
</evidence>
<dbReference type="Gene3D" id="3.40.50.300">
    <property type="entry name" value="P-loop containing nucleotide triphosphate hydrolases"/>
    <property type="match status" value="2"/>
</dbReference>
<dbReference type="Proteomes" id="UP000192940">
    <property type="component" value="Chromosome I"/>
</dbReference>
<dbReference type="InterPro" id="IPR054787">
    <property type="entry name" value="TrlF_ATPase"/>
</dbReference>
<keyword evidence="2" id="KW-0813">Transport</keyword>
<evidence type="ECO:0000313" key="7">
    <source>
        <dbReference type="Proteomes" id="UP000192940"/>
    </source>
</evidence>
<keyword evidence="3" id="KW-0547">Nucleotide-binding</keyword>
<keyword evidence="5" id="KW-0175">Coiled coil</keyword>
<dbReference type="EMBL" id="LT840184">
    <property type="protein sequence ID" value="SMF92272.1"/>
    <property type="molecule type" value="Genomic_DNA"/>
</dbReference>
<dbReference type="NCBIfam" id="NF045780">
    <property type="entry name" value="TrlF_fam_ATP"/>
    <property type="match status" value="1"/>
</dbReference>
<dbReference type="PANTHER" id="PTHR43553">
    <property type="entry name" value="HEAVY METAL TRANSPORTER"/>
    <property type="match status" value="1"/>
</dbReference>
<feature type="coiled-coil region" evidence="5">
    <location>
        <begin position="640"/>
        <end position="674"/>
    </location>
</feature>
<dbReference type="STRING" id="1313296.SAMN05661091_5753"/>
<evidence type="ECO:0000256" key="2">
    <source>
        <dbReference type="ARBA" id="ARBA00022448"/>
    </source>
</evidence>
<dbReference type="GO" id="GO:0005524">
    <property type="term" value="F:ATP binding"/>
    <property type="evidence" value="ECO:0007669"/>
    <property type="project" value="UniProtKB-KW"/>
</dbReference>
<comment type="similarity">
    <text evidence="1">Belongs to the ABC transporter superfamily.</text>
</comment>
<protein>
    <recommendedName>
        <fullName evidence="8">ATPase involved in DNA repair</fullName>
    </recommendedName>
</protein>
<dbReference type="AlphaFoldDB" id="A0A1X7HSV5"/>
<name>A0A1X7HSV5_9BACL</name>
<proteinExistence type="inferred from homology"/>
<evidence type="ECO:0000256" key="5">
    <source>
        <dbReference type="SAM" id="Coils"/>
    </source>
</evidence>
<keyword evidence="4" id="KW-0067">ATP-binding</keyword>
<keyword evidence="7" id="KW-1185">Reference proteome</keyword>
<evidence type="ECO:0000256" key="3">
    <source>
        <dbReference type="ARBA" id="ARBA00022741"/>
    </source>
</evidence>
<accession>A0A1X7HSV5</accession>
<dbReference type="RefSeq" id="WP_208916397.1">
    <property type="nucleotide sequence ID" value="NZ_LT840184.1"/>
</dbReference>
<dbReference type="InterPro" id="IPR027417">
    <property type="entry name" value="P-loop_NTPase"/>
</dbReference>
<organism evidence="6 7">
    <name type="scientific">Paenibacillus uliginis N3/975</name>
    <dbReference type="NCBI Taxonomy" id="1313296"/>
    <lineage>
        <taxon>Bacteria</taxon>
        <taxon>Bacillati</taxon>
        <taxon>Bacillota</taxon>
        <taxon>Bacilli</taxon>
        <taxon>Bacillales</taxon>
        <taxon>Paenibacillaceae</taxon>
        <taxon>Paenibacillus</taxon>
    </lineage>
</organism>
<dbReference type="SUPFAM" id="SSF52540">
    <property type="entry name" value="P-loop containing nucleoside triphosphate hydrolases"/>
    <property type="match status" value="1"/>
</dbReference>
<evidence type="ECO:0000313" key="6">
    <source>
        <dbReference type="EMBL" id="SMF92272.1"/>
    </source>
</evidence>
<evidence type="ECO:0000256" key="4">
    <source>
        <dbReference type="ARBA" id="ARBA00022840"/>
    </source>
</evidence>
<sequence>MHKSIGSTWKRWDLHVHTPESVLNMQYKFENTEESTQYGEQIWGKYIDKLESADSSVSVVGITDYCSIDGFERVMEYKDKGRLKNFDLILANVEFRIVPITDKNKAINVHCIFSNELTVQDIRRFLDELKYDYNGSKYRCNKDDLSSLGKAFNPALLNESDCYKEGVNQFKVNVNDLKNLIETEQRYKDKIFIVASNSSSDGISGLKDNSIASTRQELYRNVHFIFSGNNNDCKYFLGQGIDSKDEVIRKCGTLKACLHGSDAHDFDKLFKPDLDRFCWIKGEPTFAGLRQLLFEPDTRVRIQKDEPDSKKNIFSLKRFKMNAVEINQELGFNDVNLQFNKNLVAVIGGKGSGKTAVLDLIANCYSEYDRSRHYDLRGRATNNNNEDQNSFVQRIEKDCSDLEVSIDFLDDQTSFTKKLTENTFFSNGQVRYLPQGKIEEVAGNTKAMHKDIQNLIFTQLSKIDDYEYRSYIEMDNKILQVNREIATLIAEIDILIAETSPEIIEGLNRQLEIKKGELKDRVIKLLDFEGTLTRQEEEDTLKLTGKLKELDKQFEIAKEFISDCENLAKELDEIQVSINAQIERLNQQNSQLVIEEVSRVDFSNILAAINKNKVYATIGKLDLEDQRKKHTEDIKSFTGRQSEQAVLLKEKGELEKAKEEIIEKISEIRKKQSELDSKVVELNTKYEELLLNYKGQQNSYDRIIEAYKSSEKDILQNIDFKAEVYFDRTQFEELADDIFDKRKLPSEFLDQTGSNIIGYLENSTDIDITSYKLIVKYLRKNKTIFDYFKWLTHDYFQLDTKVYFNDVELSKLSVGQKGAVILKLYLADGDYPIILDQPEDNLDNRFISEELLTTFRKAKEKRQIIIATHNANLVVNSDAEQIIVADFIDNKILYRAGSIENFEIRKEVASLLEGGEEAFKQRESKYGFSK</sequence>
<dbReference type="GO" id="GO:0043190">
    <property type="term" value="C:ATP-binding cassette (ABC) transporter complex"/>
    <property type="evidence" value="ECO:0007669"/>
    <property type="project" value="TreeGrafter"/>
</dbReference>
<gene>
    <name evidence="6" type="ORF">SAMN05661091_5753</name>
</gene>
<reference evidence="6 7" key="1">
    <citation type="submission" date="2017-04" db="EMBL/GenBank/DDBJ databases">
        <authorList>
            <person name="Afonso C.L."/>
            <person name="Miller P.J."/>
            <person name="Scott M.A."/>
            <person name="Spackman E."/>
            <person name="Goraichik I."/>
            <person name="Dimitrov K.M."/>
            <person name="Suarez D.L."/>
            <person name="Swayne D.E."/>
        </authorList>
    </citation>
    <scope>NUCLEOTIDE SEQUENCE [LARGE SCALE GENOMIC DNA]</scope>
    <source>
        <strain evidence="6 7">N3/975</strain>
    </source>
</reference>
<dbReference type="InterPro" id="IPR050095">
    <property type="entry name" value="ECF_ABC_transporter_ATP-bd"/>
</dbReference>
<dbReference type="GO" id="GO:0042626">
    <property type="term" value="F:ATPase-coupled transmembrane transporter activity"/>
    <property type="evidence" value="ECO:0007669"/>
    <property type="project" value="TreeGrafter"/>
</dbReference>
<evidence type="ECO:0008006" key="8">
    <source>
        <dbReference type="Google" id="ProtNLM"/>
    </source>
</evidence>